<keyword evidence="10" id="KW-0479">Metal-binding</keyword>
<evidence type="ECO:0000256" key="2">
    <source>
        <dbReference type="ARBA" id="ARBA00022475"/>
    </source>
</evidence>
<keyword evidence="10" id="KW-0915">Sodium</keyword>
<keyword evidence="2 10" id="KW-1003">Cell membrane</keyword>
<dbReference type="Pfam" id="PF02537">
    <property type="entry name" value="CRCB"/>
    <property type="match status" value="1"/>
</dbReference>
<keyword evidence="12" id="KW-1185">Reference proteome</keyword>
<keyword evidence="5 10" id="KW-0472">Membrane</keyword>
<evidence type="ECO:0000256" key="7">
    <source>
        <dbReference type="ARBA" id="ARBA00035120"/>
    </source>
</evidence>
<dbReference type="RefSeq" id="WP_093690314.1">
    <property type="nucleotide sequence ID" value="NZ_FNBU01000014.1"/>
</dbReference>
<comment type="similarity">
    <text evidence="7 10">Belongs to the fluoride channel Fluc/FEX (TC 1.A.43) family.</text>
</comment>
<evidence type="ECO:0000256" key="3">
    <source>
        <dbReference type="ARBA" id="ARBA00022692"/>
    </source>
</evidence>
<dbReference type="GO" id="GO:0140114">
    <property type="term" value="P:cellular detoxification of fluoride"/>
    <property type="evidence" value="ECO:0007669"/>
    <property type="project" value="UniProtKB-UniRule"/>
</dbReference>
<keyword evidence="3 10" id="KW-0812">Transmembrane</keyword>
<evidence type="ECO:0000313" key="11">
    <source>
        <dbReference type="EMBL" id="SDF53872.1"/>
    </source>
</evidence>
<keyword evidence="4 10" id="KW-1133">Transmembrane helix</keyword>
<dbReference type="GO" id="GO:0062054">
    <property type="term" value="F:fluoride channel activity"/>
    <property type="evidence" value="ECO:0007669"/>
    <property type="project" value="UniProtKB-UniRule"/>
</dbReference>
<evidence type="ECO:0000256" key="4">
    <source>
        <dbReference type="ARBA" id="ARBA00022989"/>
    </source>
</evidence>
<name>A0A1G7LWK2_9FIRM</name>
<sequence length="124" mass="13770">MLKIFLVALGGSIGATMRYLVSDWTAQRWGADFPYGTLIVNVVGCFIIGLFMSLVTERIIVSPYWRLLVTVGFIGGLTTFSSFSYETIKLINNGQMTFALYNIIANFVLGFFATWTGISLAKLF</sequence>
<comment type="subcellular location">
    <subcellularLocation>
        <location evidence="1 10">Cell membrane</location>
        <topology evidence="1 10">Multi-pass membrane protein</topology>
    </subcellularLocation>
</comment>
<dbReference type="EMBL" id="FNBU01000014">
    <property type="protein sequence ID" value="SDF53872.1"/>
    <property type="molecule type" value="Genomic_DNA"/>
</dbReference>
<dbReference type="HAMAP" id="MF_00454">
    <property type="entry name" value="FluC"/>
    <property type="match status" value="1"/>
</dbReference>
<evidence type="ECO:0000256" key="6">
    <source>
        <dbReference type="ARBA" id="ARBA00023303"/>
    </source>
</evidence>
<organism evidence="11 12">
    <name type="scientific">Sporolituus thermophilus DSM 23256</name>
    <dbReference type="NCBI Taxonomy" id="1123285"/>
    <lineage>
        <taxon>Bacteria</taxon>
        <taxon>Bacillati</taxon>
        <taxon>Bacillota</taxon>
        <taxon>Negativicutes</taxon>
        <taxon>Selenomonadales</taxon>
        <taxon>Sporomusaceae</taxon>
        <taxon>Sporolituus</taxon>
    </lineage>
</organism>
<feature type="binding site" evidence="10">
    <location>
        <position position="78"/>
    </location>
    <ligand>
        <name>Na(+)</name>
        <dbReference type="ChEBI" id="CHEBI:29101"/>
        <note>structural</note>
    </ligand>
</feature>
<dbReference type="OrthoDB" id="9815830at2"/>
<evidence type="ECO:0000256" key="9">
    <source>
        <dbReference type="ARBA" id="ARBA00049940"/>
    </source>
</evidence>
<protein>
    <recommendedName>
        <fullName evidence="10">Fluoride-specific ion channel FluC</fullName>
    </recommendedName>
</protein>
<proteinExistence type="inferred from homology"/>
<feature type="transmembrane region" description="Helical" evidence="10">
    <location>
        <begin position="38"/>
        <end position="55"/>
    </location>
</feature>
<dbReference type="PANTHER" id="PTHR28259">
    <property type="entry name" value="FLUORIDE EXPORT PROTEIN 1-RELATED"/>
    <property type="match status" value="1"/>
</dbReference>
<evidence type="ECO:0000256" key="8">
    <source>
        <dbReference type="ARBA" id="ARBA00035585"/>
    </source>
</evidence>
<evidence type="ECO:0000256" key="10">
    <source>
        <dbReference type="HAMAP-Rule" id="MF_00454"/>
    </source>
</evidence>
<dbReference type="InterPro" id="IPR003691">
    <property type="entry name" value="FluC"/>
</dbReference>
<feature type="transmembrane region" description="Helical" evidence="10">
    <location>
        <begin position="67"/>
        <end position="85"/>
    </location>
</feature>
<dbReference type="STRING" id="1123285.SAMN05660235_01924"/>
<dbReference type="AlphaFoldDB" id="A0A1G7LWK2"/>
<comment type="activity regulation">
    <text evidence="10">Na(+) is not transported, but it plays an essential structural role and its presence is essential for fluoride channel function.</text>
</comment>
<comment type="function">
    <text evidence="9 10">Fluoride-specific ion channel. Important for reducing fluoride concentration in the cell, thus reducing its toxicity.</text>
</comment>
<reference evidence="12" key="1">
    <citation type="submission" date="2016-10" db="EMBL/GenBank/DDBJ databases">
        <authorList>
            <person name="Varghese N."/>
            <person name="Submissions S."/>
        </authorList>
    </citation>
    <scope>NUCLEOTIDE SEQUENCE [LARGE SCALE GENOMIC DNA]</scope>
    <source>
        <strain evidence="12">DSM 23256</strain>
    </source>
</reference>
<keyword evidence="10" id="KW-0406">Ion transport</keyword>
<gene>
    <name evidence="10" type="primary">fluC</name>
    <name evidence="10" type="synonym">crcB</name>
    <name evidence="11" type="ORF">SAMN05660235_01924</name>
</gene>
<accession>A0A1G7LWK2</accession>
<dbReference type="NCBIfam" id="TIGR00494">
    <property type="entry name" value="crcB"/>
    <property type="match status" value="1"/>
</dbReference>
<keyword evidence="6 10" id="KW-0407">Ion channel</keyword>
<dbReference type="GO" id="GO:0005886">
    <property type="term" value="C:plasma membrane"/>
    <property type="evidence" value="ECO:0007669"/>
    <property type="project" value="UniProtKB-SubCell"/>
</dbReference>
<feature type="transmembrane region" description="Helical" evidence="10">
    <location>
        <begin position="97"/>
        <end position="121"/>
    </location>
</feature>
<dbReference type="GO" id="GO:0046872">
    <property type="term" value="F:metal ion binding"/>
    <property type="evidence" value="ECO:0007669"/>
    <property type="project" value="UniProtKB-KW"/>
</dbReference>
<evidence type="ECO:0000256" key="1">
    <source>
        <dbReference type="ARBA" id="ARBA00004651"/>
    </source>
</evidence>
<evidence type="ECO:0000256" key="5">
    <source>
        <dbReference type="ARBA" id="ARBA00023136"/>
    </source>
</evidence>
<keyword evidence="10" id="KW-0813">Transport</keyword>
<feature type="binding site" evidence="10">
    <location>
        <position position="75"/>
    </location>
    <ligand>
        <name>Na(+)</name>
        <dbReference type="ChEBI" id="CHEBI:29101"/>
        <note>structural</note>
    </ligand>
</feature>
<comment type="catalytic activity">
    <reaction evidence="8">
        <text>fluoride(in) = fluoride(out)</text>
        <dbReference type="Rhea" id="RHEA:76159"/>
        <dbReference type="ChEBI" id="CHEBI:17051"/>
    </reaction>
    <physiologicalReaction direction="left-to-right" evidence="8">
        <dbReference type="Rhea" id="RHEA:76160"/>
    </physiologicalReaction>
</comment>
<dbReference type="PANTHER" id="PTHR28259:SF1">
    <property type="entry name" value="FLUORIDE EXPORT PROTEIN 1-RELATED"/>
    <property type="match status" value="1"/>
</dbReference>
<evidence type="ECO:0000313" key="12">
    <source>
        <dbReference type="Proteomes" id="UP000243333"/>
    </source>
</evidence>
<dbReference type="Proteomes" id="UP000243333">
    <property type="component" value="Unassembled WGS sequence"/>
</dbReference>